<organism evidence="1 2">
    <name type="scientific">Hucho hucho</name>
    <name type="common">huchen</name>
    <dbReference type="NCBI Taxonomy" id="62062"/>
    <lineage>
        <taxon>Eukaryota</taxon>
        <taxon>Metazoa</taxon>
        <taxon>Chordata</taxon>
        <taxon>Craniata</taxon>
        <taxon>Vertebrata</taxon>
        <taxon>Euteleostomi</taxon>
        <taxon>Actinopterygii</taxon>
        <taxon>Neopterygii</taxon>
        <taxon>Teleostei</taxon>
        <taxon>Protacanthopterygii</taxon>
        <taxon>Salmoniformes</taxon>
        <taxon>Salmonidae</taxon>
        <taxon>Salmoninae</taxon>
        <taxon>Hucho</taxon>
    </lineage>
</organism>
<accession>A0A4W5L9E8</accession>
<keyword evidence="2" id="KW-1185">Reference proteome</keyword>
<reference evidence="1" key="3">
    <citation type="submission" date="2025-09" db="UniProtKB">
        <authorList>
            <consortium name="Ensembl"/>
        </authorList>
    </citation>
    <scope>IDENTIFICATION</scope>
</reference>
<name>A0A4W5L9E8_9TELE</name>
<reference evidence="2" key="1">
    <citation type="submission" date="2018-06" db="EMBL/GenBank/DDBJ databases">
        <title>Genome assembly of Danube salmon.</title>
        <authorList>
            <person name="Macqueen D.J."/>
            <person name="Gundappa M.K."/>
        </authorList>
    </citation>
    <scope>NUCLEOTIDE SEQUENCE [LARGE SCALE GENOMIC DNA]</scope>
</reference>
<dbReference type="AlphaFoldDB" id="A0A4W5L9E8"/>
<protein>
    <submittedName>
        <fullName evidence="1">Uncharacterized protein</fullName>
    </submittedName>
</protein>
<dbReference type="Ensembl" id="ENSHHUT00000023260.1">
    <property type="protein sequence ID" value="ENSHHUP00000022410.1"/>
    <property type="gene ID" value="ENSHHUG00000014047.1"/>
</dbReference>
<dbReference type="InterPro" id="IPR013083">
    <property type="entry name" value="Znf_RING/FYVE/PHD"/>
</dbReference>
<evidence type="ECO:0000313" key="1">
    <source>
        <dbReference type="Ensembl" id="ENSHHUP00000022410.1"/>
    </source>
</evidence>
<evidence type="ECO:0000313" key="2">
    <source>
        <dbReference type="Proteomes" id="UP000314982"/>
    </source>
</evidence>
<dbReference type="Proteomes" id="UP000314982">
    <property type="component" value="Unassembled WGS sequence"/>
</dbReference>
<dbReference type="SUPFAM" id="SSF57850">
    <property type="entry name" value="RING/U-box"/>
    <property type="match status" value="1"/>
</dbReference>
<proteinExistence type="predicted"/>
<dbReference type="Gene3D" id="3.30.40.10">
    <property type="entry name" value="Zinc/RING finger domain, C3HC4 (zinc finger)"/>
    <property type="match status" value="1"/>
</dbReference>
<sequence>MKRSELRAGLVCPVCEQGLRDPVLFNCGHSVQTVHQQLQGPAWFIRRPCLSSVWKETQNNS</sequence>
<reference evidence="1" key="2">
    <citation type="submission" date="2025-08" db="UniProtKB">
        <authorList>
            <consortium name="Ensembl"/>
        </authorList>
    </citation>
    <scope>IDENTIFICATION</scope>
</reference>